<evidence type="ECO:0000256" key="11">
    <source>
        <dbReference type="ARBA" id="ARBA00022842"/>
    </source>
</evidence>
<keyword evidence="7" id="KW-0808">Transferase</keyword>
<dbReference type="PANTHER" id="PTHR10682">
    <property type="entry name" value="POLY A POLYMERASE"/>
    <property type="match status" value="1"/>
</dbReference>
<evidence type="ECO:0000256" key="7">
    <source>
        <dbReference type="ARBA" id="ARBA00022679"/>
    </source>
</evidence>
<dbReference type="SUPFAM" id="SSF55003">
    <property type="entry name" value="PAP/Archaeal CCA-adding enzyme, C-terminal domain"/>
    <property type="match status" value="1"/>
</dbReference>
<evidence type="ECO:0000256" key="5">
    <source>
        <dbReference type="ARBA" id="ARBA00012388"/>
    </source>
</evidence>
<dbReference type="InterPro" id="IPR007010">
    <property type="entry name" value="PolA_pol_RNA-bd_dom"/>
</dbReference>
<evidence type="ECO:0000256" key="1">
    <source>
        <dbReference type="ARBA" id="ARBA00001936"/>
    </source>
</evidence>
<dbReference type="GO" id="GO:0005524">
    <property type="term" value="F:ATP binding"/>
    <property type="evidence" value="ECO:0007669"/>
    <property type="project" value="UniProtKB-KW"/>
</dbReference>
<proteinExistence type="inferred from homology"/>
<keyword evidence="11" id="KW-0460">Magnesium</keyword>
<keyword evidence="8" id="KW-0479">Metal-binding</keyword>
<feature type="compositionally biased region" description="Polar residues" evidence="13">
    <location>
        <begin position="645"/>
        <end position="661"/>
    </location>
</feature>
<evidence type="ECO:0000256" key="10">
    <source>
        <dbReference type="ARBA" id="ARBA00022840"/>
    </source>
</evidence>
<keyword evidence="12" id="KW-0539">Nucleus</keyword>
<keyword evidence="9" id="KW-0547">Nucleotide-binding</keyword>
<evidence type="ECO:0000256" key="4">
    <source>
        <dbReference type="ARBA" id="ARBA00010912"/>
    </source>
</evidence>
<keyword evidence="6" id="KW-0507">mRNA processing</keyword>
<evidence type="ECO:0000259" key="16">
    <source>
        <dbReference type="Pfam" id="PF20750"/>
    </source>
</evidence>
<evidence type="ECO:0000256" key="6">
    <source>
        <dbReference type="ARBA" id="ARBA00022664"/>
    </source>
</evidence>
<comment type="cofactor">
    <cofactor evidence="1">
        <name>Mn(2+)</name>
        <dbReference type="ChEBI" id="CHEBI:29035"/>
    </cofactor>
</comment>
<dbReference type="AlphaFoldDB" id="A0A4P9XS70"/>
<keyword evidence="10" id="KW-0067">ATP-binding</keyword>
<reference evidence="18" key="1">
    <citation type="journal article" date="2018" name="Nat. Microbiol.">
        <title>Leveraging single-cell genomics to expand the fungal tree of life.</title>
        <authorList>
            <person name="Ahrendt S.R."/>
            <person name="Quandt C.A."/>
            <person name="Ciobanu D."/>
            <person name="Clum A."/>
            <person name="Salamov A."/>
            <person name="Andreopoulos B."/>
            <person name="Cheng J.F."/>
            <person name="Woyke T."/>
            <person name="Pelin A."/>
            <person name="Henrissat B."/>
            <person name="Reynolds N.K."/>
            <person name="Benny G.L."/>
            <person name="Smith M.E."/>
            <person name="James T.Y."/>
            <person name="Grigoriev I.V."/>
        </authorList>
    </citation>
    <scope>NUCLEOTIDE SEQUENCE [LARGE SCALE GENOMIC DNA]</scope>
    <source>
        <strain evidence="18">RSA 1356</strain>
    </source>
</reference>
<dbReference type="InterPro" id="IPR011068">
    <property type="entry name" value="NuclTrfase_I-like_C"/>
</dbReference>
<dbReference type="PANTHER" id="PTHR10682:SF10">
    <property type="entry name" value="POLYNUCLEOTIDE ADENYLYLTRANSFERASE"/>
    <property type="match status" value="1"/>
</dbReference>
<dbReference type="CDD" id="cd05402">
    <property type="entry name" value="NT_PAP_TUTase"/>
    <property type="match status" value="1"/>
</dbReference>
<dbReference type="EMBL" id="KZ992567">
    <property type="protein sequence ID" value="RKP08812.1"/>
    <property type="molecule type" value="Genomic_DNA"/>
</dbReference>
<dbReference type="GO" id="GO:1990817">
    <property type="term" value="F:poly(A) RNA polymerase activity"/>
    <property type="evidence" value="ECO:0007669"/>
    <property type="project" value="UniProtKB-EC"/>
</dbReference>
<feature type="domain" description="Poly(A) polymerase nucleotidyltransferase" evidence="16">
    <location>
        <begin position="28"/>
        <end position="221"/>
    </location>
</feature>
<feature type="region of interest" description="Disordered" evidence="13">
    <location>
        <begin position="496"/>
        <end position="671"/>
    </location>
</feature>
<comment type="subcellular location">
    <subcellularLocation>
        <location evidence="3">Nucleus</location>
    </subcellularLocation>
</comment>
<gene>
    <name evidence="17" type="ORF">THASP1DRAFT_23259</name>
</gene>
<feature type="compositionally biased region" description="Low complexity" evidence="13">
    <location>
        <begin position="614"/>
        <end position="627"/>
    </location>
</feature>
<dbReference type="FunFam" id="3.30.460.10:FF:000002">
    <property type="entry name" value="Poly(A) polymerase alpha, putative"/>
    <property type="match status" value="1"/>
</dbReference>
<dbReference type="Proteomes" id="UP000271241">
    <property type="component" value="Unassembled WGS sequence"/>
</dbReference>
<feature type="domain" description="Poly(A) polymerase central" evidence="15">
    <location>
        <begin position="227"/>
        <end position="307"/>
    </location>
</feature>
<dbReference type="GO" id="GO:0003723">
    <property type="term" value="F:RNA binding"/>
    <property type="evidence" value="ECO:0007669"/>
    <property type="project" value="InterPro"/>
</dbReference>
<evidence type="ECO:0000256" key="12">
    <source>
        <dbReference type="ARBA" id="ARBA00023242"/>
    </source>
</evidence>
<evidence type="ECO:0000256" key="13">
    <source>
        <dbReference type="SAM" id="MobiDB-lite"/>
    </source>
</evidence>
<organism evidence="17 18">
    <name type="scientific">Thamnocephalis sphaerospora</name>
    <dbReference type="NCBI Taxonomy" id="78915"/>
    <lineage>
        <taxon>Eukaryota</taxon>
        <taxon>Fungi</taxon>
        <taxon>Fungi incertae sedis</taxon>
        <taxon>Zoopagomycota</taxon>
        <taxon>Zoopagomycotina</taxon>
        <taxon>Zoopagomycetes</taxon>
        <taxon>Zoopagales</taxon>
        <taxon>Sigmoideomycetaceae</taxon>
        <taxon>Thamnocephalis</taxon>
    </lineage>
</organism>
<name>A0A4P9XS70_9FUNG</name>
<dbReference type="EC" id="2.7.7.19" evidence="5"/>
<feature type="domain" description="Poly(A) polymerase RNA-binding" evidence="14">
    <location>
        <begin position="339"/>
        <end position="505"/>
    </location>
</feature>
<evidence type="ECO:0000313" key="18">
    <source>
        <dbReference type="Proteomes" id="UP000271241"/>
    </source>
</evidence>
<dbReference type="SUPFAM" id="SSF81631">
    <property type="entry name" value="PAP/OAS1 substrate-binding domain"/>
    <property type="match status" value="1"/>
</dbReference>
<evidence type="ECO:0000256" key="2">
    <source>
        <dbReference type="ARBA" id="ARBA00001946"/>
    </source>
</evidence>
<dbReference type="OrthoDB" id="412748at2759"/>
<comment type="cofactor">
    <cofactor evidence="2">
        <name>Mg(2+)</name>
        <dbReference type="ChEBI" id="CHEBI:18420"/>
    </cofactor>
</comment>
<feature type="compositionally biased region" description="Low complexity" evidence="13">
    <location>
        <begin position="593"/>
        <end position="606"/>
    </location>
</feature>
<dbReference type="InterPro" id="IPR048840">
    <property type="entry name" value="PolA_pol_NTPase"/>
</dbReference>
<evidence type="ECO:0000256" key="8">
    <source>
        <dbReference type="ARBA" id="ARBA00022723"/>
    </source>
</evidence>
<comment type="similarity">
    <text evidence="4">Belongs to the poly(A) polymerase family.</text>
</comment>
<evidence type="ECO:0000256" key="9">
    <source>
        <dbReference type="ARBA" id="ARBA00022741"/>
    </source>
</evidence>
<evidence type="ECO:0000259" key="14">
    <source>
        <dbReference type="Pfam" id="PF04926"/>
    </source>
</evidence>
<dbReference type="Gene3D" id="1.10.1410.10">
    <property type="match status" value="1"/>
</dbReference>
<dbReference type="GO" id="GO:0006397">
    <property type="term" value="P:mRNA processing"/>
    <property type="evidence" value="ECO:0007669"/>
    <property type="project" value="UniProtKB-KW"/>
</dbReference>
<evidence type="ECO:0000259" key="15">
    <source>
        <dbReference type="Pfam" id="PF04928"/>
    </source>
</evidence>
<dbReference type="STRING" id="78915.A0A4P9XS70"/>
<protein>
    <recommendedName>
        <fullName evidence="5">polynucleotide adenylyltransferase</fullName>
        <ecNumber evidence="5">2.7.7.19</ecNumber>
    </recommendedName>
</protein>
<accession>A0A4P9XS70</accession>
<keyword evidence="18" id="KW-1185">Reference proteome</keyword>
<evidence type="ECO:0000256" key="3">
    <source>
        <dbReference type="ARBA" id="ARBA00004123"/>
    </source>
</evidence>
<dbReference type="GO" id="GO:0031123">
    <property type="term" value="P:RNA 3'-end processing"/>
    <property type="evidence" value="ECO:0007669"/>
    <property type="project" value="InterPro"/>
</dbReference>
<dbReference type="Pfam" id="PF20750">
    <property type="entry name" value="PAP_NTPase"/>
    <property type="match status" value="1"/>
</dbReference>
<evidence type="ECO:0000313" key="17">
    <source>
        <dbReference type="EMBL" id="RKP08812.1"/>
    </source>
</evidence>
<sequence length="692" mass="75138">MSPAPPTQQKTAGLAATTTVSQSQSFLGVTPPISMNASTPEELKRTEELVQTLRARNLFESEEEGQLREVVLGKLDKMVKQFVYQISLKRGLPDAIARDAGGKIFTFGSFRLGVHNPGSDIDTLCVVPRHVQREDFFELMHQMLLEREEATDITPVADAYVPVIKMKFSGLSIDFVFARLALPSVPAGLDLADNNVLKNLDERCVRSLNGSRVTDEILRLVPNVEAFRVALRCVKLWAKHRAIYSNVVGFLGGVAWAMLVARVCQLYPNACAGAVLSRFFRIMSWPQPVLLKPIEDGPLQVRVWNPKAVMTSEFKRAAEVVDRVMVGSAEWGELFARHDFFHRYKHYLQVIASSDSDERQRAWEGLVEARLRHLVMKLELVEHLVLAHPFIKGFRKVHKCASDEEAFSVANGVPPPAKAKNGDTADPATMREVYTTTFYIGLCVESRPAGASGPRKLDLSWPTFDFIKQIQSSDLYDEAVMAIVIKNTKKSQLPLDVFEGEEPRSRLKRPKSSANKNKTPPQPTEQPAKKIKSGDGEVRAASVDSMAASTPPLAGESAVSTPGVPMETTSTEVATPATKGSDTDMDTPMTESAPAPVAADAATVDMADVESVQAPADAVEASAATPATTPPSATPVASPFGDQAATESTTEQPSAEATSAPETPVVATLPQSTLAPVKKKKLDIKLKLAGSS</sequence>
<dbReference type="GO" id="GO:0005634">
    <property type="term" value="C:nucleus"/>
    <property type="evidence" value="ECO:0007669"/>
    <property type="project" value="UniProtKB-SubCell"/>
</dbReference>
<dbReference type="SUPFAM" id="SSF81301">
    <property type="entry name" value="Nucleotidyltransferase"/>
    <property type="match status" value="1"/>
</dbReference>
<dbReference type="Pfam" id="PF04926">
    <property type="entry name" value="PAP_RNA-bind"/>
    <property type="match status" value="1"/>
</dbReference>
<dbReference type="GO" id="GO:0046872">
    <property type="term" value="F:metal ion binding"/>
    <property type="evidence" value="ECO:0007669"/>
    <property type="project" value="UniProtKB-KW"/>
</dbReference>
<dbReference type="InterPro" id="IPR007012">
    <property type="entry name" value="PolA_pol_cen_dom"/>
</dbReference>
<dbReference type="Gene3D" id="3.30.460.10">
    <property type="entry name" value="Beta Polymerase, domain 2"/>
    <property type="match status" value="1"/>
</dbReference>
<dbReference type="Gene3D" id="3.30.70.590">
    <property type="entry name" value="Poly(A) polymerase predicted RNA binding domain"/>
    <property type="match status" value="1"/>
</dbReference>
<dbReference type="InterPro" id="IPR043519">
    <property type="entry name" value="NT_sf"/>
</dbReference>
<dbReference type="Pfam" id="PF04928">
    <property type="entry name" value="PAP_central"/>
    <property type="match status" value="1"/>
</dbReference>